<evidence type="ECO:0000313" key="1">
    <source>
        <dbReference type="EMBL" id="AFA44750.1"/>
    </source>
</evidence>
<dbReference type="GeneID" id="14013065"/>
<sequence length="49" mass="5790">MDIDDTYLYNLELVRVGVLLVTYYTNYKCINSVINSILDSWVHYSSRLL</sequence>
<dbReference type="EMBL" id="JQ513383">
    <property type="protein sequence ID" value="AFA44750.1"/>
    <property type="molecule type" value="Genomic_DNA"/>
</dbReference>
<dbReference type="RefSeq" id="YP_007007632.1">
    <property type="nucleotide sequence ID" value="NC_019526.1"/>
</dbReference>
<gene>
    <name evidence="1" type="ORF">RaK2_00477</name>
</gene>
<organism evidence="1 2">
    <name type="scientific">Klebsiella phage vB_KleM_RaK2</name>
    <dbReference type="NCBI Taxonomy" id="1147094"/>
    <lineage>
        <taxon>Viruses</taxon>
        <taxon>Duplodnaviria</taxon>
        <taxon>Heunggongvirae</taxon>
        <taxon>Uroviricota</taxon>
        <taxon>Caudoviricetes</taxon>
        <taxon>Alcyoneusvirus</taxon>
        <taxon>Alcyoneusvirus RaK2</taxon>
    </lineage>
</organism>
<keyword evidence="2" id="KW-1185">Reference proteome</keyword>
<dbReference type="KEGG" id="vg:14013065"/>
<reference evidence="1 2" key="1">
    <citation type="journal article" date="2012" name="J. Virol.">
        <title>Genome of Klebsiella sp.-Infecting Bacteriophage vB_KleM_RaK2.</title>
        <authorList>
            <person name="Simoliunas E."/>
            <person name="Kaliniene L."/>
            <person name="Truncaite L."/>
            <person name="Klausa V."/>
            <person name="Zajanckauskaite A."/>
            <person name="Meskys R."/>
        </authorList>
    </citation>
    <scope>NUCLEOTIDE SEQUENCE [LARGE SCALE GENOMIC DNA]</scope>
</reference>
<accession>H6X4T4</accession>
<evidence type="ECO:0000313" key="2">
    <source>
        <dbReference type="Proteomes" id="UP000007524"/>
    </source>
</evidence>
<protein>
    <submittedName>
        <fullName evidence="1">Uncharacterized protein</fullName>
    </submittedName>
</protein>
<proteinExistence type="predicted"/>
<dbReference type="Proteomes" id="UP000007524">
    <property type="component" value="Segment"/>
</dbReference>
<name>H6X4T4_9CAUD</name>